<gene>
    <name evidence="1" type="ORF">EYF80_046307</name>
</gene>
<organism evidence="1 2">
    <name type="scientific">Liparis tanakae</name>
    <name type="common">Tanaka's snailfish</name>
    <dbReference type="NCBI Taxonomy" id="230148"/>
    <lineage>
        <taxon>Eukaryota</taxon>
        <taxon>Metazoa</taxon>
        <taxon>Chordata</taxon>
        <taxon>Craniata</taxon>
        <taxon>Vertebrata</taxon>
        <taxon>Euteleostomi</taxon>
        <taxon>Actinopterygii</taxon>
        <taxon>Neopterygii</taxon>
        <taxon>Teleostei</taxon>
        <taxon>Neoteleostei</taxon>
        <taxon>Acanthomorphata</taxon>
        <taxon>Eupercaria</taxon>
        <taxon>Perciformes</taxon>
        <taxon>Cottioidei</taxon>
        <taxon>Cottales</taxon>
        <taxon>Liparidae</taxon>
        <taxon>Liparis</taxon>
    </lineage>
</organism>
<name>A0A4Z2FRD7_9TELE</name>
<sequence>MKLMEGMVLMRVLRSCRSSGFRMEARSLWFSLQKFCASFQVRGSSTTWYRRAAAEEPELRPGGRTRMRRCRREVDRPARLPAASEGPPPCGVPVQTLVPLSLSVVTLSMNLRVLWR</sequence>
<evidence type="ECO:0000313" key="1">
    <source>
        <dbReference type="EMBL" id="TNN43485.1"/>
    </source>
</evidence>
<dbReference type="EMBL" id="SRLO01000962">
    <property type="protein sequence ID" value="TNN43485.1"/>
    <property type="molecule type" value="Genomic_DNA"/>
</dbReference>
<comment type="caution">
    <text evidence="1">The sequence shown here is derived from an EMBL/GenBank/DDBJ whole genome shotgun (WGS) entry which is preliminary data.</text>
</comment>
<dbReference type="Proteomes" id="UP000314294">
    <property type="component" value="Unassembled WGS sequence"/>
</dbReference>
<accession>A0A4Z2FRD7</accession>
<keyword evidence="2" id="KW-1185">Reference proteome</keyword>
<dbReference type="AlphaFoldDB" id="A0A4Z2FRD7"/>
<reference evidence="1 2" key="1">
    <citation type="submission" date="2019-03" db="EMBL/GenBank/DDBJ databases">
        <title>First draft genome of Liparis tanakae, snailfish: a comprehensive survey of snailfish specific genes.</title>
        <authorList>
            <person name="Kim W."/>
            <person name="Song I."/>
            <person name="Jeong J.-H."/>
            <person name="Kim D."/>
            <person name="Kim S."/>
            <person name="Ryu S."/>
            <person name="Song J.Y."/>
            <person name="Lee S.K."/>
        </authorList>
    </citation>
    <scope>NUCLEOTIDE SEQUENCE [LARGE SCALE GENOMIC DNA]</scope>
    <source>
        <tissue evidence="1">Muscle</tissue>
    </source>
</reference>
<proteinExistence type="predicted"/>
<evidence type="ECO:0000313" key="2">
    <source>
        <dbReference type="Proteomes" id="UP000314294"/>
    </source>
</evidence>
<protein>
    <submittedName>
        <fullName evidence="1">Uncharacterized protein</fullName>
    </submittedName>
</protein>